<dbReference type="GO" id="GO:0051538">
    <property type="term" value="F:3 iron, 4 sulfur cluster binding"/>
    <property type="evidence" value="ECO:0007669"/>
    <property type="project" value="UniProtKB-KW"/>
</dbReference>
<feature type="non-terminal residue" evidence="16">
    <location>
        <position position="162"/>
    </location>
</feature>
<evidence type="ECO:0000256" key="10">
    <source>
        <dbReference type="ARBA" id="ARBA00023004"/>
    </source>
</evidence>
<dbReference type="SUPFAM" id="SSF56235">
    <property type="entry name" value="N-terminal nucleophile aminohydrolases (Ntn hydrolases)"/>
    <property type="match status" value="1"/>
</dbReference>
<organism evidence="16">
    <name type="scientific">marine metagenome</name>
    <dbReference type="NCBI Taxonomy" id="408172"/>
    <lineage>
        <taxon>unclassified sequences</taxon>
        <taxon>metagenomes</taxon>
        <taxon>ecological metagenomes</taxon>
    </lineage>
</organism>
<evidence type="ECO:0000256" key="4">
    <source>
        <dbReference type="ARBA" id="ARBA00022605"/>
    </source>
</evidence>
<evidence type="ECO:0000259" key="15">
    <source>
        <dbReference type="PROSITE" id="PS51278"/>
    </source>
</evidence>
<dbReference type="PROSITE" id="PS51278">
    <property type="entry name" value="GATASE_TYPE_2"/>
    <property type="match status" value="1"/>
</dbReference>
<evidence type="ECO:0000256" key="8">
    <source>
        <dbReference type="ARBA" id="ARBA00022962"/>
    </source>
</evidence>
<dbReference type="EMBL" id="UINC01192447">
    <property type="protein sequence ID" value="SVE07596.1"/>
    <property type="molecule type" value="Genomic_DNA"/>
</dbReference>
<evidence type="ECO:0000256" key="1">
    <source>
        <dbReference type="ARBA" id="ARBA00001917"/>
    </source>
</evidence>
<keyword evidence="13" id="KW-0003">3Fe-4S</keyword>
<keyword evidence="4" id="KW-0028">Amino-acid biosynthesis</keyword>
<comment type="pathway">
    <text evidence="14">Amino-acid biosynthesis.</text>
</comment>
<dbReference type="GO" id="GO:0046872">
    <property type="term" value="F:metal ion binding"/>
    <property type="evidence" value="ECO:0007669"/>
    <property type="project" value="UniProtKB-KW"/>
</dbReference>
<evidence type="ECO:0000256" key="14">
    <source>
        <dbReference type="ARBA" id="ARBA00029440"/>
    </source>
</evidence>
<dbReference type="PANTHER" id="PTHR11938">
    <property type="entry name" value="FAD NADPH DEHYDROGENASE/OXIDOREDUCTASE"/>
    <property type="match status" value="1"/>
</dbReference>
<keyword evidence="9" id="KW-0560">Oxidoreductase</keyword>
<evidence type="ECO:0000256" key="3">
    <source>
        <dbReference type="ARBA" id="ARBA00009716"/>
    </source>
</evidence>
<comment type="cofactor">
    <cofactor evidence="2">
        <name>[3Fe-4S] cluster</name>
        <dbReference type="ChEBI" id="CHEBI:21137"/>
    </cofactor>
</comment>
<sequence>MYAFPKKQGLYDPAFEKDSCGVGFVMNMKGEKSHEIITQGLEILKKLEHRGACGSDSATGDGAGILIQIPHLFFQKQSEKAGIKLPEAGRYAVGNVFLPLDKDTEQGQQIMERAVITEGLVLLGWRDVPVDNTTIGVTAHSVEPVIKQIFVGAGADIKDQLA</sequence>
<keyword evidence="6" id="KW-0288">FMN</keyword>
<comment type="cofactor">
    <cofactor evidence="1">
        <name>FMN</name>
        <dbReference type="ChEBI" id="CHEBI:58210"/>
    </cofactor>
</comment>
<evidence type="ECO:0000256" key="13">
    <source>
        <dbReference type="ARBA" id="ARBA00023291"/>
    </source>
</evidence>
<dbReference type="PANTHER" id="PTHR11938:SF133">
    <property type="entry name" value="GLUTAMATE SYNTHASE (NADH)"/>
    <property type="match status" value="1"/>
</dbReference>
<gene>
    <name evidence="16" type="ORF">METZ01_LOCUS460450</name>
</gene>
<dbReference type="InterPro" id="IPR017932">
    <property type="entry name" value="GATase_2_dom"/>
</dbReference>
<keyword evidence="7" id="KW-0479">Metal-binding</keyword>
<dbReference type="Gene3D" id="3.60.20.10">
    <property type="entry name" value="Glutamine Phosphoribosylpyrophosphate, subunit 1, domain 1"/>
    <property type="match status" value="1"/>
</dbReference>
<accession>A0A383AI54</accession>
<evidence type="ECO:0000256" key="2">
    <source>
        <dbReference type="ARBA" id="ARBA00001927"/>
    </source>
</evidence>
<keyword evidence="12" id="KW-0314">Glutamate biosynthesis</keyword>
<evidence type="ECO:0000313" key="16">
    <source>
        <dbReference type="EMBL" id="SVE07596.1"/>
    </source>
</evidence>
<evidence type="ECO:0000256" key="11">
    <source>
        <dbReference type="ARBA" id="ARBA00023014"/>
    </source>
</evidence>
<keyword evidence="5" id="KW-0285">Flavoprotein</keyword>
<evidence type="ECO:0000256" key="5">
    <source>
        <dbReference type="ARBA" id="ARBA00022630"/>
    </source>
</evidence>
<keyword evidence="8" id="KW-0315">Glutamine amidotransferase</keyword>
<dbReference type="InterPro" id="IPR029055">
    <property type="entry name" value="Ntn_hydrolases_N"/>
</dbReference>
<dbReference type="InterPro" id="IPR050711">
    <property type="entry name" value="ET-N_metabolism_enzyme"/>
</dbReference>
<keyword evidence="11" id="KW-0411">Iron-sulfur</keyword>
<dbReference type="GO" id="GO:0015930">
    <property type="term" value="F:glutamate synthase activity"/>
    <property type="evidence" value="ECO:0007669"/>
    <property type="project" value="TreeGrafter"/>
</dbReference>
<evidence type="ECO:0000256" key="6">
    <source>
        <dbReference type="ARBA" id="ARBA00022643"/>
    </source>
</evidence>
<dbReference type="GO" id="GO:0006537">
    <property type="term" value="P:glutamate biosynthetic process"/>
    <property type="evidence" value="ECO:0007669"/>
    <property type="project" value="UniProtKB-KW"/>
</dbReference>
<feature type="domain" description="Glutamine amidotransferase type-2" evidence="15">
    <location>
        <begin position="20"/>
        <end position="162"/>
    </location>
</feature>
<reference evidence="16" key="1">
    <citation type="submission" date="2018-05" db="EMBL/GenBank/DDBJ databases">
        <authorList>
            <person name="Lanie J.A."/>
            <person name="Ng W.-L."/>
            <person name="Kazmierczak K.M."/>
            <person name="Andrzejewski T.M."/>
            <person name="Davidsen T.M."/>
            <person name="Wayne K.J."/>
            <person name="Tettelin H."/>
            <person name="Glass J.I."/>
            <person name="Rusch D."/>
            <person name="Podicherti R."/>
            <person name="Tsui H.-C.T."/>
            <person name="Winkler M.E."/>
        </authorList>
    </citation>
    <scope>NUCLEOTIDE SEQUENCE</scope>
</reference>
<keyword evidence="10" id="KW-0408">Iron</keyword>
<proteinExistence type="inferred from homology"/>
<evidence type="ECO:0000256" key="12">
    <source>
        <dbReference type="ARBA" id="ARBA00023164"/>
    </source>
</evidence>
<comment type="similarity">
    <text evidence="3">Belongs to the glutamate synthase family.</text>
</comment>
<name>A0A383AI54_9ZZZZ</name>
<dbReference type="GO" id="GO:0019676">
    <property type="term" value="P:ammonia assimilation cycle"/>
    <property type="evidence" value="ECO:0007669"/>
    <property type="project" value="TreeGrafter"/>
</dbReference>
<evidence type="ECO:0000256" key="9">
    <source>
        <dbReference type="ARBA" id="ARBA00023002"/>
    </source>
</evidence>
<dbReference type="AlphaFoldDB" id="A0A383AI54"/>
<dbReference type="Pfam" id="PF00310">
    <property type="entry name" value="GATase_2"/>
    <property type="match status" value="1"/>
</dbReference>
<evidence type="ECO:0000256" key="7">
    <source>
        <dbReference type="ARBA" id="ARBA00022723"/>
    </source>
</evidence>
<protein>
    <recommendedName>
        <fullName evidence="15">Glutamine amidotransferase type-2 domain-containing protein</fullName>
    </recommendedName>
</protein>